<sequence>MQTTHEASEEKRTTPQIRHQALEPSAMVARTRQQRKIKIKRVTRSNPKLEPTTPNDRPDDTPRPTRGAEMCMGAITRQGSRQEREGGKENAEFRQILPWSYRQIS</sequence>
<reference evidence="2 3" key="1">
    <citation type="journal article" date="2016" name="Mol. Biol. Evol.">
        <title>Comparative Genomics of Early-Diverging Mushroom-Forming Fungi Provides Insights into the Origins of Lignocellulose Decay Capabilities.</title>
        <authorList>
            <person name="Nagy L.G."/>
            <person name="Riley R."/>
            <person name="Tritt A."/>
            <person name="Adam C."/>
            <person name="Daum C."/>
            <person name="Floudas D."/>
            <person name="Sun H."/>
            <person name="Yadav J.S."/>
            <person name="Pangilinan J."/>
            <person name="Larsson K.H."/>
            <person name="Matsuura K."/>
            <person name="Barry K."/>
            <person name="Labutti K."/>
            <person name="Kuo R."/>
            <person name="Ohm R.A."/>
            <person name="Bhattacharya S.S."/>
            <person name="Shirouzu T."/>
            <person name="Yoshinaga Y."/>
            <person name="Martin F.M."/>
            <person name="Grigoriev I.V."/>
            <person name="Hibbett D.S."/>
        </authorList>
    </citation>
    <scope>NUCLEOTIDE SEQUENCE [LARGE SCALE GENOMIC DNA]</scope>
    <source>
        <strain evidence="2 3">HHB10207 ss-3</strain>
    </source>
</reference>
<gene>
    <name evidence="2" type="ORF">SISSUDRAFT_1054745</name>
</gene>
<proteinExistence type="predicted"/>
<dbReference type="EMBL" id="KV428275">
    <property type="protein sequence ID" value="KZT33000.1"/>
    <property type="molecule type" value="Genomic_DNA"/>
</dbReference>
<feature type="compositionally biased region" description="Basic and acidic residues" evidence="1">
    <location>
        <begin position="1"/>
        <end position="13"/>
    </location>
</feature>
<evidence type="ECO:0000313" key="3">
    <source>
        <dbReference type="Proteomes" id="UP000076798"/>
    </source>
</evidence>
<name>A0A165Y8X5_9AGAM</name>
<keyword evidence="3" id="KW-1185">Reference proteome</keyword>
<feature type="region of interest" description="Disordered" evidence="1">
    <location>
        <begin position="1"/>
        <end position="70"/>
    </location>
</feature>
<dbReference type="Proteomes" id="UP000076798">
    <property type="component" value="Unassembled WGS sequence"/>
</dbReference>
<organism evidence="2 3">
    <name type="scientific">Sistotremastrum suecicum HHB10207 ss-3</name>
    <dbReference type="NCBI Taxonomy" id="1314776"/>
    <lineage>
        <taxon>Eukaryota</taxon>
        <taxon>Fungi</taxon>
        <taxon>Dikarya</taxon>
        <taxon>Basidiomycota</taxon>
        <taxon>Agaricomycotina</taxon>
        <taxon>Agaricomycetes</taxon>
        <taxon>Sistotremastrales</taxon>
        <taxon>Sistotremastraceae</taxon>
        <taxon>Sistotremastrum</taxon>
    </lineage>
</organism>
<accession>A0A165Y8X5</accession>
<dbReference type="AlphaFoldDB" id="A0A165Y8X5"/>
<feature type="non-terminal residue" evidence="2">
    <location>
        <position position="105"/>
    </location>
</feature>
<evidence type="ECO:0000256" key="1">
    <source>
        <dbReference type="SAM" id="MobiDB-lite"/>
    </source>
</evidence>
<protein>
    <submittedName>
        <fullName evidence="2">Uncharacterized protein</fullName>
    </submittedName>
</protein>
<feature type="compositionally biased region" description="Basic residues" evidence="1">
    <location>
        <begin position="32"/>
        <end position="43"/>
    </location>
</feature>
<evidence type="ECO:0000313" key="2">
    <source>
        <dbReference type="EMBL" id="KZT33000.1"/>
    </source>
</evidence>